<dbReference type="InterPro" id="IPR022128">
    <property type="entry name" value="FhaA_N"/>
</dbReference>
<feature type="domain" description="FHA" evidence="3">
    <location>
        <begin position="246"/>
        <end position="295"/>
    </location>
</feature>
<dbReference type="InterPro" id="IPR008984">
    <property type="entry name" value="SMAD_FHA_dom_sf"/>
</dbReference>
<dbReference type="AlphaFoldDB" id="A0A7T0KEA3"/>
<dbReference type="InterPro" id="IPR050923">
    <property type="entry name" value="Cell_Proc_Reg/RNA_Proc"/>
</dbReference>
<protein>
    <submittedName>
        <fullName evidence="4">DUF3662 and FHA domain-containing protein</fullName>
    </submittedName>
</protein>
<gene>
    <name evidence="4" type="ORF">G7Y31_00235</name>
</gene>
<sequence length="322" mass="34681">MGVFARLAKLDSAMQRGLDNGMAFVFGGRVVPAEIEELIKQEAHDNLTRGEDNNLYAPNVITVAVSAKDIENLSQDPQLPDSLADQIARYVRNNGWHLAGPVIVRIAEESGLRTGQLRVSSFIDHEPEEENGFDAIFHTPYPEENQAAHQAADKQAGHYPAGNQAAHEPADNQLAHAAAANAGAAQQDQEDSDTMNNFHVHPGVEDAATTAFRAPTVPEGAGDGPSVNLLLQDGSSRTYQVREGSNIIGRSNEADLRLPDTGVSRQHAEITWNGHDAVLVDLQSTNGTTVNDTPIENWLLADGDVITMGHSHIEVRITGLDT</sequence>
<evidence type="ECO:0000256" key="1">
    <source>
        <dbReference type="ARBA" id="ARBA00022553"/>
    </source>
</evidence>
<proteinExistence type="predicted"/>
<accession>A0A7T0KEA3</accession>
<dbReference type="Gene3D" id="3.30.2320.60">
    <property type="entry name" value="FhaA, phosphopeptide-binding domain (DUF3662)"/>
    <property type="match status" value="1"/>
</dbReference>
<dbReference type="InterPro" id="IPR000253">
    <property type="entry name" value="FHA_dom"/>
</dbReference>
<dbReference type="Proteomes" id="UP000594681">
    <property type="component" value="Chromosome"/>
</dbReference>
<dbReference type="RefSeq" id="WP_165009227.1">
    <property type="nucleotide sequence ID" value="NZ_CP064954.1"/>
</dbReference>
<organism evidence="4 5">
    <name type="scientific">Corynebacterium lizhenjunii</name>
    <dbReference type="NCBI Taxonomy" id="2709394"/>
    <lineage>
        <taxon>Bacteria</taxon>
        <taxon>Bacillati</taxon>
        <taxon>Actinomycetota</taxon>
        <taxon>Actinomycetes</taxon>
        <taxon>Mycobacteriales</taxon>
        <taxon>Corynebacteriaceae</taxon>
        <taxon>Corynebacterium</taxon>
    </lineage>
</organism>
<evidence type="ECO:0000259" key="3">
    <source>
        <dbReference type="PROSITE" id="PS50006"/>
    </source>
</evidence>
<keyword evidence="5" id="KW-1185">Reference proteome</keyword>
<evidence type="ECO:0000313" key="4">
    <source>
        <dbReference type="EMBL" id="QPK79206.1"/>
    </source>
</evidence>
<name>A0A7T0KEA3_9CORY</name>
<feature type="region of interest" description="Disordered" evidence="2">
    <location>
        <begin position="145"/>
        <end position="166"/>
    </location>
</feature>
<dbReference type="InterPro" id="IPR042287">
    <property type="entry name" value="FhaA_N_sf"/>
</dbReference>
<evidence type="ECO:0000313" key="5">
    <source>
        <dbReference type="Proteomes" id="UP000594681"/>
    </source>
</evidence>
<dbReference type="Pfam" id="PF12401">
    <property type="entry name" value="FhaA_N"/>
    <property type="match status" value="1"/>
</dbReference>
<dbReference type="SMART" id="SM00240">
    <property type="entry name" value="FHA"/>
    <property type="match status" value="1"/>
</dbReference>
<keyword evidence="1" id="KW-0597">Phosphoprotein</keyword>
<dbReference type="SUPFAM" id="SSF49879">
    <property type="entry name" value="SMAD/FHA domain"/>
    <property type="match status" value="1"/>
</dbReference>
<dbReference type="PANTHER" id="PTHR23308">
    <property type="entry name" value="NUCLEAR INHIBITOR OF PROTEIN PHOSPHATASE-1"/>
    <property type="match status" value="1"/>
</dbReference>
<dbReference type="Pfam" id="PF00498">
    <property type="entry name" value="FHA"/>
    <property type="match status" value="1"/>
</dbReference>
<dbReference type="Gene3D" id="2.60.200.20">
    <property type="match status" value="1"/>
</dbReference>
<evidence type="ECO:0000256" key="2">
    <source>
        <dbReference type="SAM" id="MobiDB-lite"/>
    </source>
</evidence>
<dbReference type="CDD" id="cd22668">
    <property type="entry name" value="FHA_FhaA-like"/>
    <property type="match status" value="1"/>
</dbReference>
<dbReference type="KEGG" id="cliz:G7Y31_00235"/>
<dbReference type="EMBL" id="CP064954">
    <property type="protein sequence ID" value="QPK79206.1"/>
    <property type="molecule type" value="Genomic_DNA"/>
</dbReference>
<reference evidence="4 5" key="1">
    <citation type="submission" date="2020-11" db="EMBL/GenBank/DDBJ databases">
        <title>Corynebacterium sp. ZJ-599.</title>
        <authorList>
            <person name="Zhou J."/>
        </authorList>
    </citation>
    <scope>NUCLEOTIDE SEQUENCE [LARGE SCALE GENOMIC DNA]</scope>
    <source>
        <strain evidence="4 5">ZJ-599</strain>
    </source>
</reference>
<dbReference type="PROSITE" id="PS50006">
    <property type="entry name" value="FHA_DOMAIN"/>
    <property type="match status" value="1"/>
</dbReference>